<protein>
    <recommendedName>
        <fullName evidence="3">Reverse transcriptase domain-containing protein</fullName>
    </recommendedName>
</protein>
<proteinExistence type="predicted"/>
<evidence type="ECO:0000313" key="2">
    <source>
        <dbReference type="Proteomes" id="UP000004994"/>
    </source>
</evidence>
<dbReference type="InParanoid" id="A0A3Q7JC32"/>
<dbReference type="SUPFAM" id="SSF56672">
    <property type="entry name" value="DNA/RNA polymerases"/>
    <property type="match status" value="1"/>
</dbReference>
<dbReference type="AlphaFoldDB" id="A0A3Q7JC32"/>
<dbReference type="CDD" id="cd01647">
    <property type="entry name" value="RT_LTR"/>
    <property type="match status" value="1"/>
</dbReference>
<sequence length="240" mass="27320">MEQGMEPNQFQDQEAIDSIASPEECMTISLKLSLGHQGKKRVFRVATTQVRTTKDKCHHIQAITTTVNGIPVVLVPLMEQYKGIFDIPTSLPPHKGPYDHRILLIQNAGPVSKKPYRFPRVKKDIIEKLVQEMLDQGVVQHSTSPYASLVDGSWRLCIDYMDLNYVSVKDKFPFPIIKDLLNELGGWLSSMRMAEFDVHKIAFKTHDGHYEFLVMPFGFTIAPSSFQSLMNSVFKPLLRI</sequence>
<dbReference type="InterPro" id="IPR053134">
    <property type="entry name" value="RNA-dir_DNA_polymerase"/>
</dbReference>
<dbReference type="EnsemblPlants" id="Solyc12g076353.1.1">
    <property type="protein sequence ID" value="Solyc12g076353.1.1"/>
    <property type="gene ID" value="Solyc12g076353.1"/>
</dbReference>
<evidence type="ECO:0008006" key="3">
    <source>
        <dbReference type="Google" id="ProtNLM"/>
    </source>
</evidence>
<dbReference type="Proteomes" id="UP000004994">
    <property type="component" value="Chromosome 12"/>
</dbReference>
<keyword evidence="2" id="KW-1185">Reference proteome</keyword>
<dbReference type="PANTHER" id="PTHR24559">
    <property type="entry name" value="TRANSPOSON TY3-I GAG-POL POLYPROTEIN"/>
    <property type="match status" value="1"/>
</dbReference>
<evidence type="ECO:0000313" key="1">
    <source>
        <dbReference type="EnsemblPlants" id="Solyc12g076353.1.1"/>
    </source>
</evidence>
<reference evidence="1" key="1">
    <citation type="journal article" date="2012" name="Nature">
        <title>The tomato genome sequence provides insights into fleshy fruit evolution.</title>
        <authorList>
            <consortium name="Tomato Genome Consortium"/>
        </authorList>
    </citation>
    <scope>NUCLEOTIDE SEQUENCE [LARGE SCALE GENOMIC DNA]</scope>
    <source>
        <strain evidence="1">cv. Heinz 1706</strain>
    </source>
</reference>
<name>A0A3Q7JC32_SOLLC</name>
<accession>A0A3Q7JC32</accession>
<dbReference type="STRING" id="4081.A0A3Q7JC32"/>
<dbReference type="Gramene" id="Solyc12g076353.1.1">
    <property type="protein sequence ID" value="Solyc12g076353.1.1"/>
    <property type="gene ID" value="Solyc12g076353.1"/>
</dbReference>
<dbReference type="InterPro" id="IPR043502">
    <property type="entry name" value="DNA/RNA_pol_sf"/>
</dbReference>
<dbReference type="PANTHER" id="PTHR24559:SF450">
    <property type="entry name" value="RNA-DIRECTED DNA POLYMERASE HOMOLOG"/>
    <property type="match status" value="1"/>
</dbReference>
<dbReference type="Gene3D" id="3.10.10.10">
    <property type="entry name" value="HIV Type 1 Reverse Transcriptase, subunit A, domain 1"/>
    <property type="match status" value="1"/>
</dbReference>
<reference evidence="1" key="2">
    <citation type="submission" date="2019-01" db="UniProtKB">
        <authorList>
            <consortium name="EnsemblPlants"/>
        </authorList>
    </citation>
    <scope>IDENTIFICATION</scope>
    <source>
        <strain evidence="1">cv. Heinz 1706</strain>
    </source>
</reference>
<organism evidence="1">
    <name type="scientific">Solanum lycopersicum</name>
    <name type="common">Tomato</name>
    <name type="synonym">Lycopersicon esculentum</name>
    <dbReference type="NCBI Taxonomy" id="4081"/>
    <lineage>
        <taxon>Eukaryota</taxon>
        <taxon>Viridiplantae</taxon>
        <taxon>Streptophyta</taxon>
        <taxon>Embryophyta</taxon>
        <taxon>Tracheophyta</taxon>
        <taxon>Spermatophyta</taxon>
        <taxon>Magnoliopsida</taxon>
        <taxon>eudicotyledons</taxon>
        <taxon>Gunneridae</taxon>
        <taxon>Pentapetalae</taxon>
        <taxon>asterids</taxon>
        <taxon>lamiids</taxon>
        <taxon>Solanales</taxon>
        <taxon>Solanaceae</taxon>
        <taxon>Solanoideae</taxon>
        <taxon>Solaneae</taxon>
        <taxon>Solanum</taxon>
        <taxon>Solanum subgen. Lycopersicon</taxon>
    </lineage>
</organism>